<name>A0A9W5IP07_NEISU</name>
<keyword evidence="5" id="KW-0574">Periplasm</keyword>
<dbReference type="Gene3D" id="3.40.190.10">
    <property type="entry name" value="Periplasmic binding protein-like II"/>
    <property type="match status" value="1"/>
</dbReference>
<comment type="caution">
    <text evidence="7">The sequence shown here is derived from an EMBL/GenBank/DDBJ whole genome shotgun (WGS) entry which is preliminary data.</text>
</comment>
<protein>
    <submittedName>
        <fullName evidence="7">Sulfate ABC transporter, periplasmic sulfate-binding protein</fullName>
    </submittedName>
</protein>
<dbReference type="GO" id="GO:1902358">
    <property type="term" value="P:sulfate transmembrane transport"/>
    <property type="evidence" value="ECO:0007669"/>
    <property type="project" value="InterPro"/>
</dbReference>
<dbReference type="PANTHER" id="PTHR30368">
    <property type="entry name" value="SULFATE-BINDING PROTEIN"/>
    <property type="match status" value="1"/>
</dbReference>
<dbReference type="PANTHER" id="PTHR30368:SF2">
    <property type="entry name" value="SULFATE-BINDING PROTEIN"/>
    <property type="match status" value="1"/>
</dbReference>
<evidence type="ECO:0000256" key="4">
    <source>
        <dbReference type="ARBA" id="ARBA00022729"/>
    </source>
</evidence>
<dbReference type="InterPro" id="IPR005669">
    <property type="entry name" value="Thiosulph/SO4-bd"/>
</dbReference>
<dbReference type="SUPFAM" id="SSF53850">
    <property type="entry name" value="Periplasmic binding protein-like II"/>
    <property type="match status" value="1"/>
</dbReference>
<evidence type="ECO:0000313" key="8">
    <source>
        <dbReference type="Proteomes" id="UP000004621"/>
    </source>
</evidence>
<evidence type="ECO:0000256" key="6">
    <source>
        <dbReference type="SAM" id="SignalP"/>
    </source>
</evidence>
<dbReference type="PROSITE" id="PS51257">
    <property type="entry name" value="PROKAR_LIPOPROTEIN"/>
    <property type="match status" value="1"/>
</dbReference>
<organism evidence="7 8">
    <name type="scientific">Neisseria subflava NJ9703</name>
    <dbReference type="NCBI Taxonomy" id="546268"/>
    <lineage>
        <taxon>Bacteria</taxon>
        <taxon>Pseudomonadati</taxon>
        <taxon>Pseudomonadota</taxon>
        <taxon>Betaproteobacteria</taxon>
        <taxon>Neisseriales</taxon>
        <taxon>Neisseriaceae</taxon>
        <taxon>Neisseria</taxon>
    </lineage>
</organism>
<dbReference type="EMBL" id="ACEO02000018">
    <property type="protein sequence ID" value="EFC50995.1"/>
    <property type="molecule type" value="Genomic_DNA"/>
</dbReference>
<keyword evidence="4 6" id="KW-0732">Signal</keyword>
<evidence type="ECO:0000313" key="7">
    <source>
        <dbReference type="EMBL" id="EFC50995.1"/>
    </source>
</evidence>
<evidence type="ECO:0000256" key="2">
    <source>
        <dbReference type="ARBA" id="ARBA00006099"/>
    </source>
</evidence>
<dbReference type="GO" id="GO:0140104">
    <property type="term" value="F:molecular carrier activity"/>
    <property type="evidence" value="ECO:0007669"/>
    <property type="project" value="InterPro"/>
</dbReference>
<comment type="subcellular location">
    <subcellularLocation>
        <location evidence="1">Periplasm</location>
    </subcellularLocation>
</comment>
<sequence length="126" mass="13217">MNIRTLSFAALTAALALSACSPKNEQSADNAASAGKGGNVKLLNVSYDVARDFYKEYNPLFVKEYAAKNGGATVEVQQSHGGSSKQALAVANGLAADVVTMNQTSDIELLVKKRFGQSRLEHAPAG</sequence>
<keyword evidence="3" id="KW-0813">Transport</keyword>
<feature type="signal peptide" evidence="6">
    <location>
        <begin position="1"/>
        <end position="19"/>
    </location>
</feature>
<reference evidence="7 8" key="1">
    <citation type="submission" date="2010-01" db="EMBL/GenBank/DDBJ databases">
        <authorList>
            <person name="Weinstock G."/>
            <person name="Sodergren E."/>
            <person name="Clifton S."/>
            <person name="Fulton L."/>
            <person name="Fulton B."/>
            <person name="Courtney L."/>
            <person name="Fronick C."/>
            <person name="Harrison M."/>
            <person name="Strong C."/>
            <person name="Farmer C."/>
            <person name="Delahaunty K."/>
            <person name="Markovic C."/>
            <person name="Hall O."/>
            <person name="Minx P."/>
            <person name="Tomlinson C."/>
            <person name="Mitreva M."/>
            <person name="Nelson J."/>
            <person name="Hou S."/>
            <person name="Wollam A."/>
            <person name="Pepin K.H."/>
            <person name="Johnson M."/>
            <person name="Bhonagiri V."/>
            <person name="Nash W.E."/>
            <person name="Warren W."/>
            <person name="Chinwalla A."/>
            <person name="Mardis E.R."/>
            <person name="Wilson R.K."/>
        </authorList>
    </citation>
    <scope>NUCLEOTIDE SEQUENCE [LARGE SCALE GENOMIC DNA]</scope>
    <source>
        <strain evidence="7 8">NJ9703</strain>
    </source>
</reference>
<dbReference type="Proteomes" id="UP000004621">
    <property type="component" value="Unassembled WGS sequence"/>
</dbReference>
<dbReference type="GO" id="GO:0042597">
    <property type="term" value="C:periplasmic space"/>
    <property type="evidence" value="ECO:0007669"/>
    <property type="project" value="UniProtKB-SubCell"/>
</dbReference>
<dbReference type="Pfam" id="PF13531">
    <property type="entry name" value="SBP_bac_11"/>
    <property type="match status" value="1"/>
</dbReference>
<evidence type="ECO:0000256" key="1">
    <source>
        <dbReference type="ARBA" id="ARBA00004418"/>
    </source>
</evidence>
<dbReference type="AlphaFoldDB" id="A0A9W5IP07"/>
<feature type="chain" id="PRO_5040770676" evidence="6">
    <location>
        <begin position="20"/>
        <end position="126"/>
    </location>
</feature>
<evidence type="ECO:0000256" key="5">
    <source>
        <dbReference type="ARBA" id="ARBA00022764"/>
    </source>
</evidence>
<comment type="similarity">
    <text evidence="2">Belongs to the prokaryotic sulfate-binding protein family.</text>
</comment>
<proteinExistence type="inferred from homology"/>
<evidence type="ECO:0000256" key="3">
    <source>
        <dbReference type="ARBA" id="ARBA00022448"/>
    </source>
</evidence>
<gene>
    <name evidence="7" type="primary">sbp</name>
    <name evidence="7" type="ORF">NEISUBOT_05572</name>
</gene>
<accession>A0A9W5IP07</accession>